<dbReference type="SUPFAM" id="SSF57903">
    <property type="entry name" value="FYVE/PHD zinc finger"/>
    <property type="match status" value="1"/>
</dbReference>
<keyword evidence="2" id="KW-0863">Zinc-finger</keyword>
<evidence type="ECO:0000256" key="1">
    <source>
        <dbReference type="ARBA" id="ARBA00022723"/>
    </source>
</evidence>
<dbReference type="GO" id="GO:0006357">
    <property type="term" value="P:regulation of transcription by RNA polymerase II"/>
    <property type="evidence" value="ECO:0007669"/>
    <property type="project" value="TreeGrafter"/>
</dbReference>
<name>A0AA85JE60_TRIRE</name>
<evidence type="ECO:0000256" key="3">
    <source>
        <dbReference type="ARBA" id="ARBA00022833"/>
    </source>
</evidence>
<dbReference type="InterPro" id="IPR001965">
    <property type="entry name" value="Znf_PHD"/>
</dbReference>
<keyword evidence="1" id="KW-0479">Metal-binding</keyword>
<dbReference type="Proteomes" id="UP000050795">
    <property type="component" value="Unassembled WGS sequence"/>
</dbReference>
<dbReference type="SMART" id="SM00249">
    <property type="entry name" value="PHD"/>
    <property type="match status" value="2"/>
</dbReference>
<dbReference type="InterPro" id="IPR011011">
    <property type="entry name" value="Znf_FYVE_PHD"/>
</dbReference>
<dbReference type="PANTHER" id="PTHR13793:SF107">
    <property type="entry name" value="BROMODOMAIN-CONTAINING PROTEIN HOMOLOG"/>
    <property type="match status" value="1"/>
</dbReference>
<evidence type="ECO:0000313" key="5">
    <source>
        <dbReference type="Proteomes" id="UP000050795"/>
    </source>
</evidence>
<evidence type="ECO:0000256" key="2">
    <source>
        <dbReference type="ARBA" id="ARBA00022771"/>
    </source>
</evidence>
<dbReference type="WBParaSite" id="TREG1_24740.3">
    <property type="protein sequence ID" value="TREG1_24740.3"/>
    <property type="gene ID" value="TREG1_24740"/>
</dbReference>
<reference evidence="5" key="1">
    <citation type="submission" date="2022-06" db="EMBL/GenBank/DDBJ databases">
        <authorList>
            <person name="Berger JAMES D."/>
            <person name="Berger JAMES D."/>
        </authorList>
    </citation>
    <scope>NUCLEOTIDE SEQUENCE [LARGE SCALE GENOMIC DNA]</scope>
</reference>
<dbReference type="InterPro" id="IPR013083">
    <property type="entry name" value="Znf_RING/FYVE/PHD"/>
</dbReference>
<feature type="domain" description="Zinc finger PHD-type" evidence="4">
    <location>
        <begin position="445"/>
        <end position="500"/>
    </location>
</feature>
<dbReference type="InterPro" id="IPR050701">
    <property type="entry name" value="Histone_Mod_Regulator"/>
</dbReference>
<reference evidence="6" key="2">
    <citation type="submission" date="2023-11" db="UniProtKB">
        <authorList>
            <consortium name="WormBaseParasite"/>
        </authorList>
    </citation>
    <scope>IDENTIFICATION</scope>
</reference>
<protein>
    <recommendedName>
        <fullName evidence="4">Zinc finger PHD-type domain-containing protein</fullName>
    </recommendedName>
</protein>
<dbReference type="Gene3D" id="3.30.40.10">
    <property type="entry name" value="Zinc/RING finger domain, C3HC4 (zinc finger)"/>
    <property type="match status" value="2"/>
</dbReference>
<keyword evidence="5" id="KW-1185">Reference proteome</keyword>
<sequence>MHDPFVRRFQPELFGDWKLGKNPRPHPLDAYMIKDINRLSEDTIHPDSKSLKADLRRVASGSSAPVERPPFKLKLPRPGDLNLIDLRYSSKQFKEAKLPYHIAANPHLYHLWCGNPANEQNERTFNNFIGSHKPHCAICSFLWTPQHISKLLSTEHRDKNLPMYSDPHLPEVAYHDFHSSSVQFPQAVKSRIIRCLHCSLTVHTRCYGIKDETLLNEDSSVTEKISWICDACKADGKPTCVFCYMRGGAMKALMNINNSYTGRPYWAHVICALATPGCHFKDVPQRLAFISEDTIKTAINSAELYYNVRNDRNAICENNFPMEMRQSDSTRFANSNNIAKNLRLAHKRPHDSNSYGECYGNGLRECSQTSQESGVYGKNKASHFSRKLCRNQTVVIYPSVGSLKLSNRHNKDLLSSDDDSDHHSHHRKTDITTKSEKIATLFSSKCTVCGLPGRGFLPLAPCWYDGCPARFHVTCAQMAGIVIGTDVYPRFFYIACRKHPTNYSHPGFRDQDSVSPGDNVMVQRNRNLIFSPAVAIRRVTPPYCRISFPDGTFSSDTPPEYLTVSSLLICSHMMCALSVH</sequence>
<accession>A0AA85JE60</accession>
<organism evidence="5 6">
    <name type="scientific">Trichobilharzia regenti</name>
    <name type="common">Nasal bird schistosome</name>
    <dbReference type="NCBI Taxonomy" id="157069"/>
    <lineage>
        <taxon>Eukaryota</taxon>
        <taxon>Metazoa</taxon>
        <taxon>Spiralia</taxon>
        <taxon>Lophotrochozoa</taxon>
        <taxon>Platyhelminthes</taxon>
        <taxon>Trematoda</taxon>
        <taxon>Digenea</taxon>
        <taxon>Strigeidida</taxon>
        <taxon>Schistosomatoidea</taxon>
        <taxon>Schistosomatidae</taxon>
        <taxon>Trichobilharzia</taxon>
    </lineage>
</organism>
<proteinExistence type="predicted"/>
<evidence type="ECO:0000259" key="4">
    <source>
        <dbReference type="SMART" id="SM00249"/>
    </source>
</evidence>
<keyword evidence="3" id="KW-0862">Zinc</keyword>
<dbReference type="AlphaFoldDB" id="A0AA85JE60"/>
<dbReference type="PANTHER" id="PTHR13793">
    <property type="entry name" value="PHD FINGER PROTEINS"/>
    <property type="match status" value="1"/>
</dbReference>
<evidence type="ECO:0000313" key="6">
    <source>
        <dbReference type="WBParaSite" id="TREG1_24740.3"/>
    </source>
</evidence>
<dbReference type="GO" id="GO:0008270">
    <property type="term" value="F:zinc ion binding"/>
    <property type="evidence" value="ECO:0007669"/>
    <property type="project" value="UniProtKB-KW"/>
</dbReference>
<feature type="domain" description="Zinc finger PHD-type" evidence="4">
    <location>
        <begin position="135"/>
        <end position="233"/>
    </location>
</feature>